<name>A0A3P6FBR4_BRAOL</name>
<evidence type="ECO:0000313" key="1">
    <source>
        <dbReference type="EMBL" id="VDD55293.1"/>
    </source>
</evidence>
<reference evidence="1" key="1">
    <citation type="submission" date="2018-11" db="EMBL/GenBank/DDBJ databases">
        <authorList>
            <consortium name="Genoscope - CEA"/>
            <person name="William W."/>
        </authorList>
    </citation>
    <scope>NUCLEOTIDE SEQUENCE</scope>
</reference>
<proteinExistence type="predicted"/>
<accession>A0A3P6FBR4</accession>
<organism evidence="1">
    <name type="scientific">Brassica oleracea</name>
    <name type="common">Wild cabbage</name>
    <dbReference type="NCBI Taxonomy" id="3712"/>
    <lineage>
        <taxon>Eukaryota</taxon>
        <taxon>Viridiplantae</taxon>
        <taxon>Streptophyta</taxon>
        <taxon>Embryophyta</taxon>
        <taxon>Tracheophyta</taxon>
        <taxon>Spermatophyta</taxon>
        <taxon>Magnoliopsida</taxon>
        <taxon>eudicotyledons</taxon>
        <taxon>Gunneridae</taxon>
        <taxon>Pentapetalae</taxon>
        <taxon>rosids</taxon>
        <taxon>malvids</taxon>
        <taxon>Brassicales</taxon>
        <taxon>Brassicaceae</taxon>
        <taxon>Brassiceae</taxon>
        <taxon>Brassica</taxon>
    </lineage>
</organism>
<gene>
    <name evidence="1" type="ORF">BOLC8T48522H</name>
</gene>
<protein>
    <submittedName>
        <fullName evidence="1">Uncharacterized protein</fullName>
    </submittedName>
</protein>
<sequence length="53" mass="6175">MCALFIVVKVLMGRTREGRACRRIKVQMCPQMLVPRKIKLHNRAFILMLGLMC</sequence>
<dbReference type="AlphaFoldDB" id="A0A3P6FBR4"/>
<dbReference type="EMBL" id="LR031879">
    <property type="protein sequence ID" value="VDD55293.1"/>
    <property type="molecule type" value="Genomic_DNA"/>
</dbReference>